<comment type="caution">
    <text evidence="1">The sequence shown here is derived from an EMBL/GenBank/DDBJ whole genome shotgun (WGS) entry which is preliminary data.</text>
</comment>
<organism evidence="1 2">
    <name type="scientific">Naganishia adeliensis</name>
    <dbReference type="NCBI Taxonomy" id="92952"/>
    <lineage>
        <taxon>Eukaryota</taxon>
        <taxon>Fungi</taxon>
        <taxon>Dikarya</taxon>
        <taxon>Basidiomycota</taxon>
        <taxon>Agaricomycotina</taxon>
        <taxon>Tremellomycetes</taxon>
        <taxon>Filobasidiales</taxon>
        <taxon>Filobasidiaceae</taxon>
        <taxon>Naganishia</taxon>
    </lineage>
</organism>
<protein>
    <submittedName>
        <fullName evidence="1">Uncharacterized protein</fullName>
    </submittedName>
</protein>
<dbReference type="Proteomes" id="UP001230649">
    <property type="component" value="Unassembled WGS sequence"/>
</dbReference>
<keyword evidence="2" id="KW-1185">Reference proteome</keyword>
<accession>A0ACC2WWP7</accession>
<sequence length="316" mass="34701">MCGIQALLALARFTNIISTPAASALDNSNTPLIRDVGPSCSPNYTSGVASMTPSIASLTRGDEARLQAKLETLLDTKLREFEQRSLNPLLQALQRLEERWLRIELALDRYQEDDANTSDAKSTATTQSTLDSQSTSNSQNDVPSPPSVRPMPGSFPAFDAPSPSTSCFFATASELEEAIEVSTIRCPPKTEDNSARSTTPSVKADQAEKGTRSMTVETVQKESKPPVVTNAWTVVARTPSKPVDIHIESSKLDSSRDSGDVVWENVVERRGRRLQVLKNELRIKEDNNKLVKVDPDGMAVRSLDPRPCHRYYLGKL</sequence>
<dbReference type="EMBL" id="JASBWS010000005">
    <property type="protein sequence ID" value="KAJ9115561.1"/>
    <property type="molecule type" value="Genomic_DNA"/>
</dbReference>
<gene>
    <name evidence="1" type="ORF">QFC20_000886</name>
</gene>
<evidence type="ECO:0000313" key="1">
    <source>
        <dbReference type="EMBL" id="KAJ9115561.1"/>
    </source>
</evidence>
<reference evidence="1" key="1">
    <citation type="submission" date="2023-04" db="EMBL/GenBank/DDBJ databases">
        <title>Draft Genome sequencing of Naganishia species isolated from polar environments using Oxford Nanopore Technology.</title>
        <authorList>
            <person name="Leo P."/>
            <person name="Venkateswaran K."/>
        </authorList>
    </citation>
    <scope>NUCLEOTIDE SEQUENCE</scope>
    <source>
        <strain evidence="1">MNA-CCFEE 5262</strain>
    </source>
</reference>
<proteinExistence type="predicted"/>
<name>A0ACC2WWP7_9TREE</name>
<evidence type="ECO:0000313" key="2">
    <source>
        <dbReference type="Proteomes" id="UP001230649"/>
    </source>
</evidence>